<keyword evidence="2" id="KW-1185">Reference proteome</keyword>
<name>A0A5A7Q4K1_STRAF</name>
<dbReference type="Proteomes" id="UP000325081">
    <property type="component" value="Unassembled WGS sequence"/>
</dbReference>
<sequence length="116" mass="13391">MSSNLVDGIFSHFPSTEYSHPDIDQSHQDKVVFSLDIVYGPRLLNPNEVGMPCERTCSECTRVFRFYHEKLPMVSCFKSEEKATGYQKLLRRSLMDLGRVLLFHVLIEPFELSSSM</sequence>
<gene>
    <name evidence="1" type="ORF">STAS_16630</name>
</gene>
<accession>A0A5A7Q4K1</accession>
<evidence type="ECO:0000313" key="2">
    <source>
        <dbReference type="Proteomes" id="UP000325081"/>
    </source>
</evidence>
<organism evidence="1 2">
    <name type="scientific">Striga asiatica</name>
    <name type="common">Asiatic witchweed</name>
    <name type="synonym">Buchnera asiatica</name>
    <dbReference type="NCBI Taxonomy" id="4170"/>
    <lineage>
        <taxon>Eukaryota</taxon>
        <taxon>Viridiplantae</taxon>
        <taxon>Streptophyta</taxon>
        <taxon>Embryophyta</taxon>
        <taxon>Tracheophyta</taxon>
        <taxon>Spermatophyta</taxon>
        <taxon>Magnoliopsida</taxon>
        <taxon>eudicotyledons</taxon>
        <taxon>Gunneridae</taxon>
        <taxon>Pentapetalae</taxon>
        <taxon>asterids</taxon>
        <taxon>lamiids</taxon>
        <taxon>Lamiales</taxon>
        <taxon>Orobanchaceae</taxon>
        <taxon>Buchnereae</taxon>
        <taxon>Striga</taxon>
    </lineage>
</organism>
<dbReference type="AlphaFoldDB" id="A0A5A7Q4K1"/>
<dbReference type="EMBL" id="BKCP01005794">
    <property type="protein sequence ID" value="GER39984.1"/>
    <property type="molecule type" value="Genomic_DNA"/>
</dbReference>
<comment type="caution">
    <text evidence="1">The sequence shown here is derived from an EMBL/GenBank/DDBJ whole genome shotgun (WGS) entry which is preliminary data.</text>
</comment>
<feature type="non-terminal residue" evidence="1">
    <location>
        <position position="116"/>
    </location>
</feature>
<proteinExistence type="predicted"/>
<evidence type="ECO:0000313" key="1">
    <source>
        <dbReference type="EMBL" id="GER39984.1"/>
    </source>
</evidence>
<reference evidence="2" key="1">
    <citation type="journal article" date="2019" name="Curr. Biol.">
        <title>Genome Sequence of Striga asiatica Provides Insight into the Evolution of Plant Parasitism.</title>
        <authorList>
            <person name="Yoshida S."/>
            <person name="Kim S."/>
            <person name="Wafula E.K."/>
            <person name="Tanskanen J."/>
            <person name="Kim Y.M."/>
            <person name="Honaas L."/>
            <person name="Yang Z."/>
            <person name="Spallek T."/>
            <person name="Conn C.E."/>
            <person name="Ichihashi Y."/>
            <person name="Cheong K."/>
            <person name="Cui S."/>
            <person name="Der J.P."/>
            <person name="Gundlach H."/>
            <person name="Jiao Y."/>
            <person name="Hori C."/>
            <person name="Ishida J.K."/>
            <person name="Kasahara H."/>
            <person name="Kiba T."/>
            <person name="Kim M.S."/>
            <person name="Koo N."/>
            <person name="Laohavisit A."/>
            <person name="Lee Y.H."/>
            <person name="Lumba S."/>
            <person name="McCourt P."/>
            <person name="Mortimer J.C."/>
            <person name="Mutuku J.M."/>
            <person name="Nomura T."/>
            <person name="Sasaki-Sekimoto Y."/>
            <person name="Seto Y."/>
            <person name="Wang Y."/>
            <person name="Wakatake T."/>
            <person name="Sakakibara H."/>
            <person name="Demura T."/>
            <person name="Yamaguchi S."/>
            <person name="Yoneyama K."/>
            <person name="Manabe R.I."/>
            <person name="Nelson D.C."/>
            <person name="Schulman A.H."/>
            <person name="Timko M.P."/>
            <person name="dePamphilis C.W."/>
            <person name="Choi D."/>
            <person name="Shirasu K."/>
        </authorList>
    </citation>
    <scope>NUCLEOTIDE SEQUENCE [LARGE SCALE GENOMIC DNA]</scope>
    <source>
        <strain evidence="2">cv. UVA1</strain>
    </source>
</reference>
<protein>
    <submittedName>
        <fullName evidence="1">ATP synthase subunit beta</fullName>
    </submittedName>
</protein>